<sequence>MVGSTSRGAARRGSKSAMMGGAVVALGVLVLIAIALSPAAATSVREEARGFARGDRLMHQGLEDLEFDQFLIRQVGPETCFVEPKVQEKVLFMNNSAALELSWVFIAEDEFAASDYTFEGSSNDPLILVPGSDTSISLVQNMDDPKNVTVTVSFEFLRCSGVLSYELTALRGGSPACSTAVEIIVAGICIYTEDAGEPTVRTGRTGSDPDIFAVDWSNILTQAEYTFFSRTQYLNGQNLTIGFPPVISVPLSGIDPVFAGATQLISYNPEVCQMDGGVYNGETVELSSDECGVTFTTNTVDGEWEGSFFGVRFNQYADGQILVLFNWEEFMSLDADGEFDDEVYQNFIVLNITGPAPPAVTEITPEGPFDSLGGEITTLYMLNVRTEDTVTLTVDPEGQALVYTPQSCDTPPCFTEPSVGVRVQNFIVAPGTGVDLPWRLDVFRADEGGEVQAVDLTQPPYLYDYFLIRALDPTVGPETGGITITGGANEIQNWDANRDYFLFGDIQVPSEYIISSEPFDMFYLEFELPPRFIIGADFVYDVSVVVDGVVVFLDQFTYLPAEIVVTIDNIGASRTGPKAFTIGACVPTEWFADIRPAFVLPSTTYRWTIFDVTDGVQVPIDNPTDPVLNFDGFFFTADHTYTFNLTATYVAKDADGNDVFIVGSDQVTVFKSPLPNIGVNILPPLERGVTDPNVPLRVQVLITIPDFEGCLEINDFSITYVWTYGNSPSQTFSANSQNIFPGGATPTKFGREYTIETSRLIVGDTEISCVATLDENPSITGMDTESITVRELPLRALVNGGVARIDGHSTDANLFLTGALSYDPNVADFNDATAGLTYRWTCSSGPDLGSLELGCGSAAVPTSTARENSVSAASLASALGGADELFIVYTLTVSKNARPSGSFSTAVQVVSSGGSQSGSPAVQVSNSLNQLVDLSKVGFYEDIQITPLLLDEDAAFTVSYEILAPVEDAGRIADFAAVLPGYWDPNNPDTFAPLLIRAGSMVYGTTYVFEVTFTVPGRDLPTVFRVQFNTIGRPSFEVLKSADEGTTFTDLTMRAIASADYGADYIYSFFIEQDGQATCVSGCVGYPLSYFRIQFTGTYTLIVQMMDARGIAVVLERNVGTLVISESPNGGAPLGSAEFNKLFVSGAANQYSTNTYLLTTFQLQQQSTVTSRMSLPDTAQMQRQSAELADVVAGLRSIVAKTVPGPEEGSNFVTTFANTMRLAPVFLPDLSTVYDLWFSTRLVVQNTAENEVLRILDPAERLMNYSRKHVFTATTTSTSSDASSSRTRLVERQETPSLNGAVLDWAELTQYLFVAQGGRSSACGSESFFTTAVEDGDPAQPSDLGYGDFLTVRTAVSCNAGQISSIVASQSLFEWDECSAIYSAEDPESRRIFALSEGSDWIYASGVQGGNLTYGSVLVNTGVASRGPNGGLLPLGETNLEDCTYVVRINKGVVPDNVDAVAGALLRPPKPLQQDTITEFQYYNQVDDATSTLLENDDLVRFSSRNVGAFQLRAADVIITSTPSPVTSGPVTTSPGGAGGLSGGAIAGIVVGILIFIIIAVVVVWLITTRCLLVTATPPPALEPDETFVERDVYGRSMWAYEIGMDSTLA</sequence>
<keyword evidence="1" id="KW-1133">Transmembrane helix</keyword>
<dbReference type="InterPro" id="IPR002859">
    <property type="entry name" value="PKD/REJ-like"/>
</dbReference>
<dbReference type="EMBL" id="VRMN01000001">
    <property type="protein sequence ID" value="KAA8499691.1"/>
    <property type="molecule type" value="Genomic_DNA"/>
</dbReference>
<dbReference type="OMA" id="GCLEIND"/>
<dbReference type="Proteomes" id="UP000324585">
    <property type="component" value="Unassembled WGS sequence"/>
</dbReference>
<organism evidence="3 4">
    <name type="scientific">Porphyridium purpureum</name>
    <name type="common">Red alga</name>
    <name type="synonym">Porphyridium cruentum</name>
    <dbReference type="NCBI Taxonomy" id="35688"/>
    <lineage>
        <taxon>Eukaryota</taxon>
        <taxon>Rhodophyta</taxon>
        <taxon>Bangiophyceae</taxon>
        <taxon>Porphyridiales</taxon>
        <taxon>Porphyridiaceae</taxon>
        <taxon>Porphyridium</taxon>
    </lineage>
</organism>
<evidence type="ECO:0000256" key="1">
    <source>
        <dbReference type="SAM" id="Phobius"/>
    </source>
</evidence>
<proteinExistence type="predicted"/>
<dbReference type="Pfam" id="PF02010">
    <property type="entry name" value="REJ"/>
    <property type="match status" value="1"/>
</dbReference>
<name>A0A5J4Z6Z9_PORPP</name>
<keyword evidence="1" id="KW-0472">Membrane</keyword>
<evidence type="ECO:0000313" key="3">
    <source>
        <dbReference type="EMBL" id="KAA8499691.1"/>
    </source>
</evidence>
<evidence type="ECO:0000259" key="2">
    <source>
        <dbReference type="Pfam" id="PF02010"/>
    </source>
</evidence>
<evidence type="ECO:0000313" key="4">
    <source>
        <dbReference type="Proteomes" id="UP000324585"/>
    </source>
</evidence>
<reference evidence="4" key="1">
    <citation type="journal article" date="2019" name="Nat. Commun.">
        <title>Expansion of phycobilisome linker gene families in mesophilic red algae.</title>
        <authorList>
            <person name="Lee J."/>
            <person name="Kim D."/>
            <person name="Bhattacharya D."/>
            <person name="Yoon H.S."/>
        </authorList>
    </citation>
    <scope>NUCLEOTIDE SEQUENCE [LARGE SCALE GENOMIC DNA]</scope>
    <source>
        <strain evidence="4">CCMP 1328</strain>
    </source>
</reference>
<comment type="caution">
    <text evidence="3">The sequence shown here is derived from an EMBL/GenBank/DDBJ whole genome shotgun (WGS) entry which is preliminary data.</text>
</comment>
<keyword evidence="1" id="KW-0812">Transmembrane</keyword>
<gene>
    <name evidence="3" type="ORF">FVE85_7276</name>
</gene>
<keyword evidence="4" id="KW-1185">Reference proteome</keyword>
<protein>
    <recommendedName>
        <fullName evidence="2">PKD/REJ-like domain-containing protein</fullName>
    </recommendedName>
</protein>
<feature type="domain" description="PKD/REJ-like" evidence="2">
    <location>
        <begin position="733"/>
        <end position="911"/>
    </location>
</feature>
<accession>A0A5J4Z6Z9</accession>
<feature type="transmembrane region" description="Helical" evidence="1">
    <location>
        <begin position="1545"/>
        <end position="1567"/>
    </location>
</feature>